<dbReference type="GeneID" id="67181163"/>
<evidence type="ECO:0000313" key="2">
    <source>
        <dbReference type="EMBL" id="ADN75124.1"/>
    </source>
</evidence>
<name>E1STJ1_FERBD</name>
<dbReference type="AlphaFoldDB" id="E1STJ1"/>
<accession>E1STJ1</accession>
<dbReference type="OrthoDB" id="6386353at2"/>
<feature type="coiled-coil region" evidence="1">
    <location>
        <begin position="40"/>
        <end position="85"/>
    </location>
</feature>
<organism evidence="2 3">
    <name type="scientific">Ferrimonas balearica (strain DSM 9799 / CCM 4581 / KCTC 23876 / PAT)</name>
    <dbReference type="NCBI Taxonomy" id="550540"/>
    <lineage>
        <taxon>Bacteria</taxon>
        <taxon>Pseudomonadati</taxon>
        <taxon>Pseudomonadota</taxon>
        <taxon>Gammaproteobacteria</taxon>
        <taxon>Alteromonadales</taxon>
        <taxon>Ferrimonadaceae</taxon>
        <taxon>Ferrimonas</taxon>
    </lineage>
</organism>
<dbReference type="HOGENOM" id="CLU_2301661_0_0_6"/>
<sequence length="100" mass="11255">MMAEQHKMRWFSVSDLTTLVAGLAVIYTVWAQHNESMANLRQTQAMLSKYEAQLDLAIANDGNVLKTYQNNLRAISKAMSKEERALLEQLLAVDASVARQ</sequence>
<dbReference type="KEGG" id="fbl:Fbal_0915"/>
<dbReference type="eggNOG" id="ENOG5032XU6">
    <property type="taxonomic scope" value="Bacteria"/>
</dbReference>
<keyword evidence="1" id="KW-0175">Coiled coil</keyword>
<dbReference type="Proteomes" id="UP000006683">
    <property type="component" value="Chromosome"/>
</dbReference>
<reference evidence="2 3" key="1">
    <citation type="journal article" date="2010" name="Stand. Genomic Sci.">
        <title>Complete genome sequence of Ferrimonas balearica type strain (PAT).</title>
        <authorList>
            <person name="Nolan M."/>
            <person name="Sikorski J."/>
            <person name="Davenport K."/>
            <person name="Lucas S."/>
            <person name="Glavina Del Rio T."/>
            <person name="Tice H."/>
            <person name="Cheng J."/>
            <person name="Goodwin L."/>
            <person name="Pitluck S."/>
            <person name="Liolios K."/>
            <person name="Ivanova N."/>
            <person name="Mavromatis K."/>
            <person name="Ovchinnikova G."/>
            <person name="Pati A."/>
            <person name="Chen A."/>
            <person name="Palaniappan K."/>
            <person name="Land M."/>
            <person name="Hauser L."/>
            <person name="Chang Y."/>
            <person name="Jeffries C."/>
            <person name="Tapia R."/>
            <person name="Brettin T."/>
            <person name="Detter J."/>
            <person name="Han C."/>
            <person name="Yasawong M."/>
            <person name="Rohde M."/>
            <person name="Tindall B."/>
            <person name="Goker M."/>
            <person name="Woyke T."/>
            <person name="Bristow J."/>
            <person name="Eisen J."/>
            <person name="Markowitz V."/>
            <person name="Hugenholtz P."/>
            <person name="Kyrpides N."/>
            <person name="Klenk H."/>
            <person name="Lapidus A."/>
        </authorList>
    </citation>
    <scope>NUCLEOTIDE SEQUENCE [LARGE SCALE GENOMIC DNA]</scope>
    <source>
        <strain evidence="3">DSM 9799 / CCM 4581 / KCTC 23876 / PAT</strain>
    </source>
</reference>
<protein>
    <submittedName>
        <fullName evidence="2">Uncharacterized protein</fullName>
    </submittedName>
</protein>
<evidence type="ECO:0000256" key="1">
    <source>
        <dbReference type="SAM" id="Coils"/>
    </source>
</evidence>
<dbReference type="EMBL" id="CP002209">
    <property type="protein sequence ID" value="ADN75124.1"/>
    <property type="molecule type" value="Genomic_DNA"/>
</dbReference>
<dbReference type="RefSeq" id="WP_013344430.1">
    <property type="nucleotide sequence ID" value="NC_014541.1"/>
</dbReference>
<gene>
    <name evidence="2" type="ordered locus">Fbal_0915</name>
</gene>
<proteinExistence type="predicted"/>
<keyword evidence="3" id="KW-1185">Reference proteome</keyword>
<evidence type="ECO:0000313" key="3">
    <source>
        <dbReference type="Proteomes" id="UP000006683"/>
    </source>
</evidence>
<dbReference type="STRING" id="550540.Fbal_0915"/>